<dbReference type="InterPro" id="IPR050678">
    <property type="entry name" value="DNA_Partitioning_ATPase"/>
</dbReference>
<feature type="region of interest" description="Disordered" evidence="1">
    <location>
        <begin position="317"/>
        <end position="343"/>
    </location>
</feature>
<dbReference type="PANTHER" id="PTHR13696">
    <property type="entry name" value="P-LOOP CONTAINING NUCLEOSIDE TRIPHOSPHATE HYDROLASE"/>
    <property type="match status" value="1"/>
</dbReference>
<keyword evidence="3" id="KW-0614">Plasmid</keyword>
<proteinExistence type="predicted"/>
<dbReference type="RefSeq" id="WP_088901309.1">
    <property type="nucleotide sequence ID" value="NZ_JAXGGM010000006.1"/>
</dbReference>
<geneLocation type="plasmid" evidence="3">
    <name>pR1SE2</name>
</geneLocation>
<protein>
    <submittedName>
        <fullName evidence="3">Chromosome partitioning protein ParA</fullName>
    </submittedName>
</protein>
<dbReference type="InterPro" id="IPR025669">
    <property type="entry name" value="AAA_dom"/>
</dbReference>
<dbReference type="SUPFAM" id="SSF52540">
    <property type="entry name" value="P-loop containing nucleoside triphosphate hydrolases"/>
    <property type="match status" value="1"/>
</dbReference>
<evidence type="ECO:0000313" key="3">
    <source>
        <dbReference type="EMBL" id="ASK38186.1"/>
    </source>
</evidence>
<dbReference type="AlphaFoldDB" id="A0A220SWV3"/>
<feature type="domain" description="AAA" evidence="2">
    <location>
        <begin position="39"/>
        <end position="225"/>
    </location>
</feature>
<sequence>MDTFTNSGLPWDDYGALRDKTLGAYVPDDETLRAVAFVDKGGTSKTTSLAHMGVVADQELGLNTLLIALDGKQNDLATHFGIEGDDLEQATQWPTIAQAFAPNIDQIDERLRSDGDTDDGVLADLAVPTGEGPDLIPASEELDGVDKSLSDIDDPAQRYSFLDDFLSKYVDDQYDLVLIDVPGSTSNVAANALWATKHVFTPVRPSPLDTKQAAKIRAEINEKRERHDFLSDLELTMVVLSQVSSQTKAGRYFLDQFRGAFPVELSPVPVRDSQAVINAQLERETLFAHDSDLKSAEEARDQYRQNTAELVRRLGTPNWKDGVEGVDAEQASGPVAGSEEVAR</sequence>
<reference evidence="3" key="1">
    <citation type="submission" date="2016-09" db="EMBL/GenBank/DDBJ databases">
        <title>A plasmid goes viral.</title>
        <authorList>
            <person name="Erdmann S."/>
            <person name="Tschitschko B."/>
            <person name="Cavicchioli R."/>
        </authorList>
    </citation>
    <scope>NUCLEOTIDE SEQUENCE</scope>
    <source>
        <strain evidence="3">HLS1</strain>
        <plasmid evidence="3">pR1SE2</plasmid>
    </source>
</reference>
<evidence type="ECO:0000259" key="2">
    <source>
        <dbReference type="Pfam" id="PF13614"/>
    </source>
</evidence>
<dbReference type="EMBL" id="KX906370">
    <property type="protein sequence ID" value="ASK38186.1"/>
    <property type="molecule type" value="Genomic_DNA"/>
</dbReference>
<dbReference type="Gene3D" id="3.40.50.300">
    <property type="entry name" value="P-loop containing nucleotide triphosphate hydrolases"/>
    <property type="match status" value="1"/>
</dbReference>
<organism evidence="3">
    <name type="scientific">Halorubrum lacusprofundi</name>
    <dbReference type="NCBI Taxonomy" id="2247"/>
    <lineage>
        <taxon>Archaea</taxon>
        <taxon>Methanobacteriati</taxon>
        <taxon>Methanobacteriota</taxon>
        <taxon>Stenosarchaea group</taxon>
        <taxon>Halobacteria</taxon>
        <taxon>Halobacteriales</taxon>
        <taxon>Haloferacaceae</taxon>
        <taxon>Halorubrum</taxon>
    </lineage>
</organism>
<dbReference type="OrthoDB" id="322322at2157"/>
<accession>A0A220SWV3</accession>
<dbReference type="PANTHER" id="PTHR13696:SF99">
    <property type="entry name" value="COBYRINIC ACID AC-DIAMIDE SYNTHASE"/>
    <property type="match status" value="1"/>
</dbReference>
<evidence type="ECO:0000256" key="1">
    <source>
        <dbReference type="SAM" id="MobiDB-lite"/>
    </source>
</evidence>
<dbReference type="CDD" id="cd02042">
    <property type="entry name" value="ParAB_family"/>
    <property type="match status" value="1"/>
</dbReference>
<dbReference type="InterPro" id="IPR027417">
    <property type="entry name" value="P-loop_NTPase"/>
</dbReference>
<dbReference type="Pfam" id="PF13614">
    <property type="entry name" value="AAA_31"/>
    <property type="match status" value="1"/>
</dbReference>
<name>A0A220SWV3_9EURY</name>